<dbReference type="AlphaFoldDB" id="A0A0D8ZR97"/>
<dbReference type="Proteomes" id="UP000032452">
    <property type="component" value="Unassembled WGS sequence"/>
</dbReference>
<accession>A0A0D8ZR97</accession>
<dbReference type="EMBL" id="JYON01000013">
    <property type="protein sequence ID" value="KJH71240.1"/>
    <property type="molecule type" value="Genomic_DNA"/>
</dbReference>
<comment type="caution">
    <text evidence="1">The sequence shown here is derived from an EMBL/GenBank/DDBJ whole genome shotgun (WGS) entry which is preliminary data.</text>
</comment>
<organism evidence="1 2">
    <name type="scientific">Aliterella atlantica CENA595</name>
    <dbReference type="NCBI Taxonomy" id="1618023"/>
    <lineage>
        <taxon>Bacteria</taxon>
        <taxon>Bacillati</taxon>
        <taxon>Cyanobacteriota</taxon>
        <taxon>Cyanophyceae</taxon>
        <taxon>Chroococcidiopsidales</taxon>
        <taxon>Aliterellaceae</taxon>
        <taxon>Aliterella</taxon>
    </lineage>
</organism>
<reference evidence="1 2" key="1">
    <citation type="submission" date="2015-02" db="EMBL/GenBank/DDBJ databases">
        <title>Draft genome of a novel marine cyanobacterium (Chroococcales) isolated from South Atlantic Ocean.</title>
        <authorList>
            <person name="Rigonato J."/>
            <person name="Alvarenga D.O."/>
            <person name="Branco L.H."/>
            <person name="Varani A.M."/>
            <person name="Brandini F.P."/>
            <person name="Fiore M.F."/>
        </authorList>
    </citation>
    <scope>NUCLEOTIDE SEQUENCE [LARGE SCALE GENOMIC DNA]</scope>
    <source>
        <strain evidence="1 2">CENA595</strain>
    </source>
</reference>
<dbReference type="STRING" id="1618023.UH38_13175"/>
<name>A0A0D8ZR97_9CYAN</name>
<gene>
    <name evidence="1" type="ORF">UH38_13175</name>
</gene>
<evidence type="ECO:0000313" key="1">
    <source>
        <dbReference type="EMBL" id="KJH71240.1"/>
    </source>
</evidence>
<protein>
    <submittedName>
        <fullName evidence="1">Uncharacterized protein</fullName>
    </submittedName>
</protein>
<sequence>MNLENIEIGEIKNYIQQEKAKGRSVRDILKEIVAVRSDVTVLSHDPTTGRQQILESLKQYQN</sequence>
<dbReference type="RefSeq" id="WP_045055131.1">
    <property type="nucleotide sequence ID" value="NZ_CAWMDP010000056.1"/>
</dbReference>
<proteinExistence type="predicted"/>
<dbReference type="OrthoDB" id="9899313at2"/>
<keyword evidence="2" id="KW-1185">Reference proteome</keyword>
<evidence type="ECO:0000313" key="2">
    <source>
        <dbReference type="Proteomes" id="UP000032452"/>
    </source>
</evidence>